<evidence type="ECO:0000313" key="2">
    <source>
        <dbReference type="Proteomes" id="UP000177230"/>
    </source>
</evidence>
<evidence type="ECO:0000313" key="1">
    <source>
        <dbReference type="EMBL" id="OGF13996.1"/>
    </source>
</evidence>
<name>A0A1F5RHU4_9BACT</name>
<accession>A0A1F5RHU4</accession>
<gene>
    <name evidence="1" type="ORF">A2024_05525</name>
</gene>
<protein>
    <submittedName>
        <fullName evidence="1">Uncharacterized protein</fullName>
    </submittedName>
</protein>
<comment type="caution">
    <text evidence="1">The sequence shown here is derived from an EMBL/GenBank/DDBJ whole genome shotgun (WGS) entry which is preliminary data.</text>
</comment>
<dbReference type="AlphaFoldDB" id="A0A1F5RHU4"/>
<sequence>MRYAGLTDDPVQRKQDHGNPFDWHVIREFASEEAARKWEKGMLLLGYQGGTGGKGWRYGYTYTITLWTRQ</sequence>
<dbReference type="EMBL" id="MFFM01000009">
    <property type="protein sequence ID" value="OGF13996.1"/>
    <property type="molecule type" value="Genomic_DNA"/>
</dbReference>
<proteinExistence type="predicted"/>
<reference evidence="1 2" key="1">
    <citation type="journal article" date="2016" name="Nat. Commun.">
        <title>Thousands of microbial genomes shed light on interconnected biogeochemical processes in an aquifer system.</title>
        <authorList>
            <person name="Anantharaman K."/>
            <person name="Brown C.T."/>
            <person name="Hug L.A."/>
            <person name="Sharon I."/>
            <person name="Castelle C.J."/>
            <person name="Probst A.J."/>
            <person name="Thomas B.C."/>
            <person name="Singh A."/>
            <person name="Wilkins M.J."/>
            <person name="Karaoz U."/>
            <person name="Brodie E.L."/>
            <person name="Williams K.H."/>
            <person name="Hubbard S.S."/>
            <person name="Banfield J.F."/>
        </authorList>
    </citation>
    <scope>NUCLEOTIDE SEQUENCE [LARGE SCALE GENOMIC DNA]</scope>
</reference>
<organism evidence="1 2">
    <name type="scientific">Candidatus Edwardsbacteria bacterium GWF2_54_11</name>
    <dbReference type="NCBI Taxonomy" id="1817851"/>
    <lineage>
        <taxon>Bacteria</taxon>
        <taxon>Candidatus Edwardsiibacteriota</taxon>
    </lineage>
</organism>
<dbReference type="Proteomes" id="UP000177230">
    <property type="component" value="Unassembled WGS sequence"/>
</dbReference>